<dbReference type="Gene3D" id="3.30.420.240">
    <property type="match status" value="1"/>
</dbReference>
<dbReference type="AlphaFoldDB" id="A0A845LZH8"/>
<protein>
    <submittedName>
        <fullName evidence="3">Phage terminase large subunit</fullName>
    </submittedName>
</protein>
<dbReference type="NCBIfam" id="TIGR01630">
    <property type="entry name" value="psiM2_ORF9"/>
    <property type="match status" value="1"/>
</dbReference>
<comment type="caution">
    <text evidence="3">The sequence shown here is derived from an EMBL/GenBank/DDBJ whole genome shotgun (WGS) entry which is preliminary data.</text>
</comment>
<dbReference type="EMBL" id="WTUX01000007">
    <property type="protein sequence ID" value="MZR12189.1"/>
    <property type="molecule type" value="Genomic_DNA"/>
</dbReference>
<accession>A0A845LZH8</accession>
<name>A0A845LZH8_9RHOB</name>
<keyword evidence="4" id="KW-1185">Reference proteome</keyword>
<dbReference type="InterPro" id="IPR006517">
    <property type="entry name" value="Phage_terminase_lsu-like_C"/>
</dbReference>
<feature type="domain" description="Terminase large subunit gp17-like C-terminal" evidence="2">
    <location>
        <begin position="72"/>
        <end position="211"/>
    </location>
</feature>
<dbReference type="Pfam" id="PF17289">
    <property type="entry name" value="Terminase_6C"/>
    <property type="match status" value="1"/>
</dbReference>
<sequence>MVHTRARGEALFPERADLEWLEQSRKEMGSVVFNCQYQQNPIAPDGSPLKWEWFKTYEERLQRDRYQLVVQSWDTGMSANPNAACSVCTTWGFTDNVWHLLDVFRDRLDYPDLLKKVRRSADEWRADEVIIEKAATGIPLLQDCRREDRARFLAETPYEDKEIRFNRSLAAVEAGKIYLPREAHWLPAFKRELQAFPRGNLKDQVDSFSQFINWLQSHRFFSALGRDHPINVGRREKVMARRERRPRR</sequence>
<evidence type="ECO:0000313" key="3">
    <source>
        <dbReference type="EMBL" id="MZR12189.1"/>
    </source>
</evidence>
<keyword evidence="1" id="KW-1188">Viral release from host cell</keyword>
<dbReference type="Proteomes" id="UP000467322">
    <property type="component" value="Unassembled WGS sequence"/>
</dbReference>
<evidence type="ECO:0000256" key="1">
    <source>
        <dbReference type="ARBA" id="ARBA00022612"/>
    </source>
</evidence>
<organism evidence="3 4">
    <name type="scientific">Maritimibacter harenae</name>
    <dbReference type="NCBI Taxonomy" id="2606218"/>
    <lineage>
        <taxon>Bacteria</taxon>
        <taxon>Pseudomonadati</taxon>
        <taxon>Pseudomonadota</taxon>
        <taxon>Alphaproteobacteria</taxon>
        <taxon>Rhodobacterales</taxon>
        <taxon>Roseobacteraceae</taxon>
        <taxon>Maritimibacter</taxon>
    </lineage>
</organism>
<evidence type="ECO:0000313" key="4">
    <source>
        <dbReference type="Proteomes" id="UP000467322"/>
    </source>
</evidence>
<reference evidence="3 4" key="1">
    <citation type="submission" date="2019-12" db="EMBL/GenBank/DDBJ databases">
        <title>Maritimibacter sp. nov. sp. isolated from sea sand.</title>
        <authorList>
            <person name="Kim J."/>
            <person name="Jeong S.E."/>
            <person name="Jung H.S."/>
            <person name="Jeon C.O."/>
        </authorList>
    </citation>
    <scope>NUCLEOTIDE SEQUENCE [LARGE SCALE GENOMIC DNA]</scope>
    <source>
        <strain evidence="3 4">DP07</strain>
    </source>
</reference>
<dbReference type="InterPro" id="IPR035421">
    <property type="entry name" value="Terminase_6C"/>
</dbReference>
<evidence type="ECO:0000259" key="2">
    <source>
        <dbReference type="Pfam" id="PF17289"/>
    </source>
</evidence>
<proteinExistence type="predicted"/>
<gene>
    <name evidence="3" type="primary">terL</name>
    <name evidence="3" type="ORF">GQE99_04045</name>
</gene>